<keyword evidence="4" id="KW-0560">Oxidoreductase</keyword>
<gene>
    <name evidence="6" type="ORF">J4H85_03470</name>
</gene>
<name>A0A939QHQ3_9MICO</name>
<proteinExistence type="predicted"/>
<evidence type="ECO:0000256" key="4">
    <source>
        <dbReference type="ARBA" id="ARBA00023002"/>
    </source>
</evidence>
<dbReference type="EMBL" id="JAGFBF010000001">
    <property type="protein sequence ID" value="MBO2989059.1"/>
    <property type="molecule type" value="Genomic_DNA"/>
</dbReference>
<evidence type="ECO:0000313" key="6">
    <source>
        <dbReference type="EMBL" id="MBO2989059.1"/>
    </source>
</evidence>
<accession>A0A939QHQ3</accession>
<dbReference type="SUPFAM" id="SSF51905">
    <property type="entry name" value="FAD/NAD(P)-binding domain"/>
    <property type="match status" value="1"/>
</dbReference>
<sequence>MNAQALETLHVDQIVVGGGAMGLATAWQLAARGTRVLLLERYAPGHLRGASHGATRNLNNAYDETHYLDLFDEATRLYADLERRSGEQLLTRCGLVTHGAGEIVHGAHAQLTARGSRAELVANADARDRWPGIAFEGAEVLFAADAGRVHAATTLQTLVAVARADGADLRFGWQVTGISERPDGVTVTATDPDGDTRRFGADGVIVTGGAWSEQLLSGHVTLPPLRVTEVHPAHFAFRGTHAHLEADWPSFNHFRGGTATDPREGAAYSMLTPGEGVKVGLHVTGEAIDPDRRAFRGSDAWRTRLAEYVAEFVPALDPTSGVELSCTYTSTPTGDFVLDRSGRITFGAGFSGHGFKFVPAIGRILADAATGVALPPAPFRLPAHGA</sequence>
<evidence type="ECO:0000256" key="2">
    <source>
        <dbReference type="ARBA" id="ARBA00022630"/>
    </source>
</evidence>
<evidence type="ECO:0000313" key="7">
    <source>
        <dbReference type="Proteomes" id="UP000668403"/>
    </source>
</evidence>
<comment type="caution">
    <text evidence="6">The sequence shown here is derived from an EMBL/GenBank/DDBJ whole genome shotgun (WGS) entry which is preliminary data.</text>
</comment>
<dbReference type="Pfam" id="PF01266">
    <property type="entry name" value="DAO"/>
    <property type="match status" value="1"/>
</dbReference>
<dbReference type="InterPro" id="IPR006076">
    <property type="entry name" value="FAD-dep_OxRdtase"/>
</dbReference>
<protein>
    <submittedName>
        <fullName evidence="6">FAD-dependent oxidoreductase</fullName>
    </submittedName>
</protein>
<evidence type="ECO:0000259" key="5">
    <source>
        <dbReference type="Pfam" id="PF01266"/>
    </source>
</evidence>
<dbReference type="PANTHER" id="PTHR10961">
    <property type="entry name" value="PEROXISOMAL SARCOSINE OXIDASE"/>
    <property type="match status" value="1"/>
</dbReference>
<dbReference type="Proteomes" id="UP000668403">
    <property type="component" value="Unassembled WGS sequence"/>
</dbReference>
<feature type="domain" description="FAD dependent oxidoreductase" evidence="5">
    <location>
        <begin position="14"/>
        <end position="367"/>
    </location>
</feature>
<keyword evidence="3" id="KW-0274">FAD</keyword>
<dbReference type="InterPro" id="IPR045170">
    <property type="entry name" value="MTOX"/>
</dbReference>
<dbReference type="AlphaFoldDB" id="A0A939QHQ3"/>
<organism evidence="6 7">
    <name type="scientific">Leucobacter tardus</name>
    <dbReference type="NCBI Taxonomy" id="501483"/>
    <lineage>
        <taxon>Bacteria</taxon>
        <taxon>Bacillati</taxon>
        <taxon>Actinomycetota</taxon>
        <taxon>Actinomycetes</taxon>
        <taxon>Micrococcales</taxon>
        <taxon>Microbacteriaceae</taxon>
        <taxon>Leucobacter</taxon>
    </lineage>
</organism>
<keyword evidence="2" id="KW-0285">Flavoprotein</keyword>
<dbReference type="RefSeq" id="WP_208236887.1">
    <property type="nucleotide sequence ID" value="NZ_BAAAQU010000001.1"/>
</dbReference>
<dbReference type="InterPro" id="IPR036188">
    <property type="entry name" value="FAD/NAD-bd_sf"/>
</dbReference>
<keyword evidence="7" id="KW-1185">Reference proteome</keyword>
<reference evidence="6" key="1">
    <citation type="submission" date="2021-03" db="EMBL/GenBank/DDBJ databases">
        <title>Leucobacter chromiisoli sp. nov., isolated from chromium-containing soil of chemical plant.</title>
        <authorList>
            <person name="Xu Z."/>
        </authorList>
    </citation>
    <scope>NUCLEOTIDE SEQUENCE</scope>
    <source>
        <strain evidence="6">K 70/01</strain>
    </source>
</reference>
<evidence type="ECO:0000256" key="1">
    <source>
        <dbReference type="ARBA" id="ARBA00001974"/>
    </source>
</evidence>
<dbReference type="Gene3D" id="3.50.50.60">
    <property type="entry name" value="FAD/NAD(P)-binding domain"/>
    <property type="match status" value="1"/>
</dbReference>
<evidence type="ECO:0000256" key="3">
    <source>
        <dbReference type="ARBA" id="ARBA00022827"/>
    </source>
</evidence>
<dbReference type="GO" id="GO:0050660">
    <property type="term" value="F:flavin adenine dinucleotide binding"/>
    <property type="evidence" value="ECO:0007669"/>
    <property type="project" value="InterPro"/>
</dbReference>
<dbReference type="SUPFAM" id="SSF54373">
    <property type="entry name" value="FAD-linked reductases, C-terminal domain"/>
    <property type="match status" value="1"/>
</dbReference>
<dbReference type="PANTHER" id="PTHR10961:SF46">
    <property type="entry name" value="PEROXISOMAL SARCOSINE OXIDASE"/>
    <property type="match status" value="1"/>
</dbReference>
<dbReference type="Gene3D" id="3.30.9.10">
    <property type="entry name" value="D-Amino Acid Oxidase, subunit A, domain 2"/>
    <property type="match status" value="1"/>
</dbReference>
<dbReference type="GO" id="GO:0008115">
    <property type="term" value="F:sarcosine oxidase activity"/>
    <property type="evidence" value="ECO:0007669"/>
    <property type="project" value="TreeGrafter"/>
</dbReference>
<comment type="cofactor">
    <cofactor evidence="1">
        <name>FAD</name>
        <dbReference type="ChEBI" id="CHEBI:57692"/>
    </cofactor>
</comment>